<sequence length="246" mass="26091">MSTPMLATPLPFGWLEIGAFEDADTVEAFVRSRLDTDPADLPAEVTAQVAAALREAHAWTTSVSWHHLGVLVTSVSEQTGSDQRRPTAWTVGVTTMPAPPSREINPAGLIERLLPSRGPAMDISTVRLPDGRDAVSGTGTLSAARAADTDHRVELPRYDPSALGLVTTWVPLPESTVLLGVVAVALSADELAALQLLTVEMAAGAQLVDDPSTLPSERVLVDPDRRVHPDGYLPPALEHVAHEANS</sequence>
<reference evidence="1 2" key="1">
    <citation type="submission" date="2018-10" db="EMBL/GenBank/DDBJ databases">
        <title>Aeromicrobium sp. 9W16Y-2 whole genome shotgun sequence.</title>
        <authorList>
            <person name="Li F."/>
        </authorList>
    </citation>
    <scope>NUCLEOTIDE SEQUENCE [LARGE SCALE GENOMIC DNA]</scope>
    <source>
        <strain evidence="1 2">9W16Y-2</strain>
    </source>
</reference>
<proteinExistence type="predicted"/>
<organism evidence="1 2">
    <name type="scientific">Aeromicrobium phragmitis</name>
    <dbReference type="NCBI Taxonomy" id="2478914"/>
    <lineage>
        <taxon>Bacteria</taxon>
        <taxon>Bacillati</taxon>
        <taxon>Actinomycetota</taxon>
        <taxon>Actinomycetes</taxon>
        <taxon>Propionibacteriales</taxon>
        <taxon>Nocardioidaceae</taxon>
        <taxon>Aeromicrobium</taxon>
    </lineage>
</organism>
<dbReference type="Proteomes" id="UP000282515">
    <property type="component" value="Unassembled WGS sequence"/>
</dbReference>
<gene>
    <name evidence="1" type="ORF">D9V41_10755</name>
</gene>
<dbReference type="OrthoDB" id="3830539at2"/>
<name>A0A3L8PK03_9ACTN</name>
<evidence type="ECO:0000313" key="2">
    <source>
        <dbReference type="Proteomes" id="UP000282515"/>
    </source>
</evidence>
<comment type="caution">
    <text evidence="1">The sequence shown here is derived from an EMBL/GenBank/DDBJ whole genome shotgun (WGS) entry which is preliminary data.</text>
</comment>
<accession>A0A3L8PK03</accession>
<protein>
    <submittedName>
        <fullName evidence="1">Uncharacterized protein</fullName>
    </submittedName>
</protein>
<keyword evidence="2" id="KW-1185">Reference proteome</keyword>
<dbReference type="EMBL" id="RDBF01000007">
    <property type="protein sequence ID" value="RLV55560.1"/>
    <property type="molecule type" value="Genomic_DNA"/>
</dbReference>
<dbReference type="RefSeq" id="WP_121794562.1">
    <property type="nucleotide sequence ID" value="NZ_RDBF01000007.1"/>
</dbReference>
<dbReference type="AlphaFoldDB" id="A0A3L8PK03"/>
<evidence type="ECO:0000313" key="1">
    <source>
        <dbReference type="EMBL" id="RLV55560.1"/>
    </source>
</evidence>